<protein>
    <recommendedName>
        <fullName evidence="5">Flagellar hook-associated protein 2</fullName>
        <shortName evidence="5">HAP2</shortName>
    </recommendedName>
    <alternativeName>
        <fullName evidence="5">Flagellar cap protein</fullName>
    </alternativeName>
</protein>
<evidence type="ECO:0000259" key="7">
    <source>
        <dbReference type="Pfam" id="PF07195"/>
    </source>
</evidence>
<sequence>MPIRLSGINSGTDTDAMIKKIMDAQRTRLNKVEGKKTKLEWKQEKWKELNTKLYSLYTNKISALRFSSAYTTKKTSSTNEGVVKVTGEPSASDGAHKIQVKQVATSQSVTGAKVTDIEDFSKDSVLTDNGFELGEEITFKVGDKEHTLEVNGDTTVGDFLNAAKKAGINASLDTKQQRIYLSSKESGLANAFEIKESKNDVSMTSGLEKLGLSGSGVTKLDAKNAIFRVDGTEYETATNTNTINGLNITVSGTTADYNLGDAGKSVSVSATTDVDSVYNNFKGFIKEYNSLLKEMNELYYAGSSRGYSPLTADQKKDMSEKDVENWEKKIKDSLLRRDEKLGNVLNGMREAMQTSVKVGADSNGEGGTKYSLASFGVMTSSDYKEKGLLHIFGDSEDGVYSAKEDKLKKALTENPAETAEALQGIMKNLYDKMTDAMKGTSLSSAMTFYNDKEMVQLSTTYKKEYTTLEDKLNKMEDKYYKQFAAMEKTMSTMNSQSAKLQSMLGR</sequence>
<keyword evidence="8" id="KW-0282">Flagellum</keyword>
<dbReference type="PANTHER" id="PTHR30288:SF0">
    <property type="entry name" value="FLAGELLAR HOOK-ASSOCIATED PROTEIN 2"/>
    <property type="match status" value="1"/>
</dbReference>
<comment type="subcellular location">
    <subcellularLocation>
        <location evidence="5">Secreted</location>
    </subcellularLocation>
    <subcellularLocation>
        <location evidence="5">Bacterial flagellum</location>
    </subcellularLocation>
</comment>
<evidence type="ECO:0000256" key="3">
    <source>
        <dbReference type="ARBA" id="ARBA00023054"/>
    </source>
</evidence>
<dbReference type="InterPro" id="IPR003481">
    <property type="entry name" value="FliD_N"/>
</dbReference>
<evidence type="ECO:0000256" key="5">
    <source>
        <dbReference type="RuleBase" id="RU362066"/>
    </source>
</evidence>
<keyword evidence="5" id="KW-0964">Secreted</keyword>
<feature type="domain" description="Flagellar hook-associated protein 2 N-terminal" evidence="6">
    <location>
        <begin position="10"/>
        <end position="107"/>
    </location>
</feature>
<evidence type="ECO:0000256" key="1">
    <source>
        <dbReference type="ARBA" id="ARBA00009764"/>
    </source>
</evidence>
<keyword evidence="8" id="KW-0966">Cell projection</keyword>
<evidence type="ECO:0000313" key="9">
    <source>
        <dbReference type="Proteomes" id="UP000604730"/>
    </source>
</evidence>
<evidence type="ECO:0000313" key="8">
    <source>
        <dbReference type="EMBL" id="MBK5896406.1"/>
    </source>
</evidence>
<dbReference type="RefSeq" id="WP_208427980.1">
    <property type="nucleotide sequence ID" value="NZ_JAEPRJ010000001.1"/>
</dbReference>
<keyword evidence="4 5" id="KW-0975">Bacterial flagellum</keyword>
<evidence type="ECO:0000256" key="2">
    <source>
        <dbReference type="ARBA" id="ARBA00011255"/>
    </source>
</evidence>
<name>A0ABS1IWY9_9FIRM</name>
<comment type="function">
    <text evidence="5">Required for morphogenesis and for the elongation of the flagellar filament by facilitating polymerization of the flagellin monomers at the tip of growing filament. Forms a capping structure, which prevents flagellin subunits (transported through the central channel of the flagellum) from leaking out without polymerization at the distal end.</text>
</comment>
<gene>
    <name evidence="8" type="primary">fliD</name>
    <name evidence="8" type="ORF">JJN12_01205</name>
</gene>
<dbReference type="Pfam" id="PF07195">
    <property type="entry name" value="FliD_C"/>
    <property type="match status" value="1"/>
</dbReference>
<dbReference type="Proteomes" id="UP000604730">
    <property type="component" value="Unassembled WGS sequence"/>
</dbReference>
<evidence type="ECO:0000259" key="6">
    <source>
        <dbReference type="Pfam" id="PF02465"/>
    </source>
</evidence>
<dbReference type="Pfam" id="PF02465">
    <property type="entry name" value="FliD_N"/>
    <property type="match status" value="1"/>
</dbReference>
<dbReference type="InterPro" id="IPR010809">
    <property type="entry name" value="FliD_C"/>
</dbReference>
<dbReference type="InterPro" id="IPR040026">
    <property type="entry name" value="FliD"/>
</dbReference>
<dbReference type="EMBL" id="JAEPRJ010000001">
    <property type="protein sequence ID" value="MBK5896406.1"/>
    <property type="molecule type" value="Genomic_DNA"/>
</dbReference>
<comment type="similarity">
    <text evidence="1 5">Belongs to the FliD family.</text>
</comment>
<comment type="subunit">
    <text evidence="2 5">Homopentamer.</text>
</comment>
<reference evidence="8 9" key="1">
    <citation type="submission" date="2021-01" db="EMBL/GenBank/DDBJ databases">
        <title>Isolation and description of Catonella massiliensis sp. nov., a novel Catonella species, isolated from a stable periodontitis subject.</title>
        <authorList>
            <person name="Antezack A."/>
            <person name="Boxberger M."/>
            <person name="La Scola B."/>
            <person name="Monnet-Corti V."/>
        </authorList>
    </citation>
    <scope>NUCLEOTIDE SEQUENCE [LARGE SCALE GENOMIC DNA]</scope>
    <source>
        <strain evidence="8 9">Marseille-Q4567</strain>
    </source>
</reference>
<evidence type="ECO:0000256" key="4">
    <source>
        <dbReference type="ARBA" id="ARBA00023143"/>
    </source>
</evidence>
<dbReference type="PANTHER" id="PTHR30288">
    <property type="entry name" value="FLAGELLAR CAP/ASSEMBLY PROTEIN FLID"/>
    <property type="match status" value="1"/>
</dbReference>
<keyword evidence="3" id="KW-0175">Coiled coil</keyword>
<keyword evidence="9" id="KW-1185">Reference proteome</keyword>
<feature type="domain" description="Flagellar hook-associated protein 2 C-terminal" evidence="7">
    <location>
        <begin position="222"/>
        <end position="495"/>
    </location>
</feature>
<accession>A0ABS1IWY9</accession>
<proteinExistence type="inferred from homology"/>
<comment type="caution">
    <text evidence="8">The sequence shown here is derived from an EMBL/GenBank/DDBJ whole genome shotgun (WGS) entry which is preliminary data.</text>
</comment>
<keyword evidence="8" id="KW-0969">Cilium</keyword>
<organism evidence="8 9">
    <name type="scientific">Catonella massiliensis</name>
    <dbReference type="NCBI Taxonomy" id="2799636"/>
    <lineage>
        <taxon>Bacteria</taxon>
        <taxon>Bacillati</taxon>
        <taxon>Bacillota</taxon>
        <taxon>Clostridia</taxon>
        <taxon>Lachnospirales</taxon>
        <taxon>Lachnospiraceae</taxon>
        <taxon>Catonella</taxon>
    </lineage>
</organism>